<dbReference type="RefSeq" id="WP_128393653.1">
    <property type="nucleotide sequence ID" value="NZ_SHKO01000001.1"/>
</dbReference>
<feature type="transmembrane region" description="Helical" evidence="1">
    <location>
        <begin position="75"/>
        <end position="99"/>
    </location>
</feature>
<name>A0A4V2FTL6_9BURK</name>
<evidence type="ECO:0000313" key="2">
    <source>
        <dbReference type="EMBL" id="RZT98595.1"/>
    </source>
</evidence>
<feature type="transmembrane region" description="Helical" evidence="1">
    <location>
        <begin position="39"/>
        <end position="63"/>
    </location>
</feature>
<dbReference type="AlphaFoldDB" id="A0A4V2FTL6"/>
<proteinExistence type="predicted"/>
<gene>
    <name evidence="2" type="ORF">EV681_0373</name>
</gene>
<dbReference type="InterPro" id="IPR018706">
    <property type="entry name" value="DUF2214_membrane"/>
</dbReference>
<keyword evidence="1" id="KW-0812">Transmembrane</keyword>
<keyword evidence="1" id="KW-0472">Membrane</keyword>
<keyword evidence="3" id="KW-1185">Reference proteome</keyword>
<feature type="transmembrane region" description="Helical" evidence="1">
    <location>
        <begin position="6"/>
        <end position="27"/>
    </location>
</feature>
<accession>A0A4V2FTL6</accession>
<protein>
    <submittedName>
        <fullName evidence="2">Putative membrane protein</fullName>
    </submittedName>
</protein>
<feature type="transmembrane region" description="Helical" evidence="1">
    <location>
        <begin position="129"/>
        <end position="149"/>
    </location>
</feature>
<dbReference type="Proteomes" id="UP000293398">
    <property type="component" value="Unassembled WGS sequence"/>
</dbReference>
<dbReference type="OrthoDB" id="826511at2"/>
<evidence type="ECO:0000313" key="3">
    <source>
        <dbReference type="Proteomes" id="UP000293398"/>
    </source>
</evidence>
<comment type="caution">
    <text evidence="2">The sequence shown here is derived from an EMBL/GenBank/DDBJ whole genome shotgun (WGS) entry which is preliminary data.</text>
</comment>
<organism evidence="2 3">
    <name type="scientific">Advenella incenata</name>
    <dbReference type="NCBI Taxonomy" id="267800"/>
    <lineage>
        <taxon>Bacteria</taxon>
        <taxon>Pseudomonadati</taxon>
        <taxon>Pseudomonadota</taxon>
        <taxon>Betaproteobacteria</taxon>
        <taxon>Burkholderiales</taxon>
        <taxon>Alcaligenaceae</taxon>
    </lineage>
</organism>
<reference evidence="2 3" key="1">
    <citation type="submission" date="2019-02" db="EMBL/GenBank/DDBJ databases">
        <title>Genomic Encyclopedia of Type Strains, Phase IV (KMG-IV): sequencing the most valuable type-strain genomes for metagenomic binning, comparative biology and taxonomic classification.</title>
        <authorList>
            <person name="Goeker M."/>
        </authorList>
    </citation>
    <scope>NUCLEOTIDE SEQUENCE [LARGE SCALE GENOMIC DNA]</scope>
    <source>
        <strain evidence="2 3">DSM 23814</strain>
    </source>
</reference>
<dbReference type="Pfam" id="PF09980">
    <property type="entry name" value="DUF2214"/>
    <property type="match status" value="1"/>
</dbReference>
<evidence type="ECO:0000256" key="1">
    <source>
        <dbReference type="SAM" id="Phobius"/>
    </source>
</evidence>
<keyword evidence="1" id="KW-1133">Transmembrane helix</keyword>
<sequence length="150" mass="16904">MTLLFAFLHHVLAFVLVAALAIELVLVKDRISIERARRILRADAIYGASAMLLLVVGFLRVIFFEKGAAYYFHSIPFIAKLLLFVAVGVLSIYPTMTFLSWRKSLNRGREPVLDPAVIKRIRKLIHYELVCLVLIVLAAAMMARGVGYWG</sequence>
<dbReference type="EMBL" id="SHKO01000001">
    <property type="protein sequence ID" value="RZT98595.1"/>
    <property type="molecule type" value="Genomic_DNA"/>
</dbReference>